<dbReference type="Pfam" id="PF11735">
    <property type="entry name" value="CAP59_mtransfer"/>
    <property type="match status" value="1"/>
</dbReference>
<dbReference type="InParanoid" id="A0A1Y2BB46"/>
<accession>A0A1Y2BB46</accession>
<protein>
    <submittedName>
        <fullName evidence="1">Cryptococcal mannosyltransferase 1-domain-containing protein</fullName>
    </submittedName>
</protein>
<dbReference type="InterPro" id="IPR021047">
    <property type="entry name" value="Mannosyltransferase_CMT1"/>
</dbReference>
<proteinExistence type="predicted"/>
<evidence type="ECO:0000313" key="1">
    <source>
        <dbReference type="EMBL" id="ORY31315.1"/>
    </source>
</evidence>
<dbReference type="EMBL" id="MCFC01000016">
    <property type="protein sequence ID" value="ORY31315.1"/>
    <property type="molecule type" value="Genomic_DNA"/>
</dbReference>
<feature type="non-terminal residue" evidence="1">
    <location>
        <position position="1"/>
    </location>
</feature>
<dbReference type="GO" id="GO:0016757">
    <property type="term" value="F:glycosyltransferase activity"/>
    <property type="evidence" value="ECO:0007669"/>
    <property type="project" value="UniProtKB-KW"/>
</dbReference>
<dbReference type="Proteomes" id="UP000193986">
    <property type="component" value="Unassembled WGS sequence"/>
</dbReference>
<gene>
    <name evidence="1" type="ORF">BCR39DRAFT_504915</name>
</gene>
<dbReference type="OrthoDB" id="262547at2759"/>
<name>A0A1Y2BB46_9TREE</name>
<dbReference type="PANTHER" id="PTHR34144">
    <property type="entry name" value="CHROMOSOME 8, WHOLE GENOME SHOTGUN SEQUENCE"/>
    <property type="match status" value="1"/>
</dbReference>
<dbReference type="PANTHER" id="PTHR34144:SF5">
    <property type="entry name" value="ALPHA-1,3-MANNOSYLTRANSFERASE CMT1"/>
    <property type="match status" value="1"/>
</dbReference>
<comment type="caution">
    <text evidence="1">The sequence shown here is derived from an EMBL/GenBank/DDBJ whole genome shotgun (WGS) entry which is preliminary data.</text>
</comment>
<sequence length="260" mass="30283">WEAKHRIEILADMRNSALRPLYESSPDGLAPDGVPWTGIVFYNDVYLSAIHVLELMHQQLQQDADMTCGWDHAGRWFYDGWVGRDMSGDLYTPFPVKEEAKDLPQVLFPSHPPTKRRYDKNLPFQVFAGWNGIAVINPRPFFPPFNVRFRRGAAATDGRTAADNECQMSESSFISWDFWKYGFSRIQVIPGVHACYGKEDAQMRGWVEWPMPDSDDQELIWWNEIPPQKVRCHDWPDKPGKGWWAWDTVRWVNPPDLEEL</sequence>
<keyword evidence="2" id="KW-1185">Reference proteome</keyword>
<evidence type="ECO:0000313" key="2">
    <source>
        <dbReference type="Proteomes" id="UP000193986"/>
    </source>
</evidence>
<keyword evidence="1" id="KW-0808">Transferase</keyword>
<keyword evidence="1" id="KW-0328">Glycosyltransferase</keyword>
<reference evidence="1 2" key="1">
    <citation type="submission" date="2016-07" db="EMBL/GenBank/DDBJ databases">
        <title>Pervasive Adenine N6-methylation of Active Genes in Fungi.</title>
        <authorList>
            <consortium name="DOE Joint Genome Institute"/>
            <person name="Mondo S.J."/>
            <person name="Dannebaum R.O."/>
            <person name="Kuo R.C."/>
            <person name="Labutti K."/>
            <person name="Haridas S."/>
            <person name="Kuo A."/>
            <person name="Salamov A."/>
            <person name="Ahrendt S.R."/>
            <person name="Lipzen A."/>
            <person name="Sullivan W."/>
            <person name="Andreopoulos W.B."/>
            <person name="Clum A."/>
            <person name="Lindquist E."/>
            <person name="Daum C."/>
            <person name="Ramamoorthy G.K."/>
            <person name="Gryganskyi A."/>
            <person name="Culley D."/>
            <person name="Magnuson J.K."/>
            <person name="James T.Y."/>
            <person name="O'Malley M.A."/>
            <person name="Stajich J.E."/>
            <person name="Spatafora J.W."/>
            <person name="Visel A."/>
            <person name="Grigoriev I.V."/>
        </authorList>
    </citation>
    <scope>NUCLEOTIDE SEQUENCE [LARGE SCALE GENOMIC DNA]</scope>
    <source>
        <strain evidence="1 2">68-887.2</strain>
    </source>
</reference>
<organism evidence="1 2">
    <name type="scientific">Naematelia encephala</name>
    <dbReference type="NCBI Taxonomy" id="71784"/>
    <lineage>
        <taxon>Eukaryota</taxon>
        <taxon>Fungi</taxon>
        <taxon>Dikarya</taxon>
        <taxon>Basidiomycota</taxon>
        <taxon>Agaricomycotina</taxon>
        <taxon>Tremellomycetes</taxon>
        <taxon>Tremellales</taxon>
        <taxon>Naemateliaceae</taxon>
        <taxon>Naematelia</taxon>
    </lineage>
</organism>
<dbReference type="AlphaFoldDB" id="A0A1Y2BB46"/>